<evidence type="ECO:0000313" key="3">
    <source>
        <dbReference type="Proteomes" id="UP000326759"/>
    </source>
</evidence>
<dbReference type="EMBL" id="SEYY01000963">
    <property type="protein sequence ID" value="KAB7506173.1"/>
    <property type="molecule type" value="Genomic_DNA"/>
</dbReference>
<dbReference type="OrthoDB" id="19830at2759"/>
<keyword evidence="2" id="KW-0689">Ribosomal protein</keyword>
<evidence type="ECO:0000313" key="2">
    <source>
        <dbReference type="EMBL" id="KAB7506173.1"/>
    </source>
</evidence>
<dbReference type="Pfam" id="PF10037">
    <property type="entry name" value="MRP-S27"/>
    <property type="match status" value="1"/>
</dbReference>
<dbReference type="GO" id="GO:0005840">
    <property type="term" value="C:ribosome"/>
    <property type="evidence" value="ECO:0007669"/>
    <property type="project" value="UniProtKB-KW"/>
</dbReference>
<dbReference type="AlphaFoldDB" id="A0A5N5THT0"/>
<comment type="subcellular location">
    <subcellularLocation>
        <location evidence="1">Mitochondrion</location>
    </subcellularLocation>
</comment>
<dbReference type="Proteomes" id="UP000326759">
    <property type="component" value="Unassembled WGS sequence"/>
</dbReference>
<dbReference type="InterPro" id="IPR019266">
    <property type="entry name" value="Ribosomal_mS27"/>
</dbReference>
<sequence>MNLSDLARRPSPEKQELFSKMRLGKNSKRNYLSQSYYCREKWHERFQDPFIKDIKPESIKQKKISAVDTDIFVHGLTQTKALEMSEEMEELIRLLRRSPETINTLPSTSHTFIRILLDTKQYDLLFKTLSDPLNYGVFLDFHVADILMDTFIKESNFTAASRIASMLMLQEDFGPPLTRSLVLLSCFKYAFNENENEPWTDYHKIEEPEEEVKIIVKYIRNAFFDDHFDLREPLHIIGKTLAWLAPHLKEEGEIVLKSNSEILGWSLYEKWNSLETALLILLENKDKLDERIASKIRDSVSKCQDSEVMSRLDNTLIKIRDHNLITNLSIYEKIEENCLNFVNKYEEENVKSQSIPVRKRSSCSTDLVNCRVALYLKKKEKKNYISTDPIEDFPFCDFCHVNMKEYVYEEWAAKRKKAVEEQLEMFERARLLKEIKEKKEDLERREDVIFFFDNKDKWELLAPKRRYYPKKWSLIYGKKKPRVVDTEYVPPEI</sequence>
<gene>
    <name evidence="2" type="primary">MRPS27</name>
    <name evidence="2" type="ORF">Anas_00215</name>
</gene>
<dbReference type="InterPro" id="IPR034913">
    <property type="entry name" value="mS27/PTCD2"/>
</dbReference>
<dbReference type="PANTHER" id="PTHR21393">
    <property type="entry name" value="MITOCHONDRIAL 28S RIBOSOMAL PROTEIN S27"/>
    <property type="match status" value="1"/>
</dbReference>
<proteinExistence type="predicted"/>
<dbReference type="GO" id="GO:0005739">
    <property type="term" value="C:mitochondrion"/>
    <property type="evidence" value="ECO:0007669"/>
    <property type="project" value="UniProtKB-SubCell"/>
</dbReference>
<evidence type="ECO:0000256" key="1">
    <source>
        <dbReference type="ARBA" id="ARBA00004173"/>
    </source>
</evidence>
<comment type="caution">
    <text evidence="2">The sequence shown here is derived from an EMBL/GenBank/DDBJ whole genome shotgun (WGS) entry which is preliminary data.</text>
</comment>
<reference evidence="2 3" key="1">
    <citation type="journal article" date="2019" name="PLoS Biol.">
        <title>Sex chromosomes control vertical transmission of feminizing Wolbachia symbionts in an isopod.</title>
        <authorList>
            <person name="Becking T."/>
            <person name="Chebbi M.A."/>
            <person name="Giraud I."/>
            <person name="Moumen B."/>
            <person name="Laverre T."/>
            <person name="Caubet Y."/>
            <person name="Peccoud J."/>
            <person name="Gilbert C."/>
            <person name="Cordaux R."/>
        </authorList>
    </citation>
    <scope>NUCLEOTIDE SEQUENCE [LARGE SCALE GENOMIC DNA]</scope>
    <source>
        <strain evidence="2">ANa2</strain>
        <tissue evidence="2">Whole body excluding digestive tract and cuticle</tissue>
    </source>
</reference>
<keyword evidence="2" id="KW-0687">Ribonucleoprotein</keyword>
<dbReference type="PANTHER" id="PTHR21393:SF0">
    <property type="entry name" value="SMALL RIBOSOMAL SUBUNIT PROTEIN MS27"/>
    <property type="match status" value="1"/>
</dbReference>
<keyword evidence="3" id="KW-1185">Reference proteome</keyword>
<name>A0A5N5THT0_9CRUS</name>
<accession>A0A5N5THT0</accession>
<protein>
    <submittedName>
        <fullName evidence="2">28S ribosomal protein S27, mitochondrial</fullName>
    </submittedName>
</protein>
<organism evidence="2 3">
    <name type="scientific">Armadillidium nasatum</name>
    <dbReference type="NCBI Taxonomy" id="96803"/>
    <lineage>
        <taxon>Eukaryota</taxon>
        <taxon>Metazoa</taxon>
        <taxon>Ecdysozoa</taxon>
        <taxon>Arthropoda</taxon>
        <taxon>Crustacea</taxon>
        <taxon>Multicrustacea</taxon>
        <taxon>Malacostraca</taxon>
        <taxon>Eumalacostraca</taxon>
        <taxon>Peracarida</taxon>
        <taxon>Isopoda</taxon>
        <taxon>Oniscidea</taxon>
        <taxon>Crinocheta</taxon>
        <taxon>Armadillidiidae</taxon>
        <taxon>Armadillidium</taxon>
    </lineage>
</organism>